<name>A0ABW9B3X6_9BURK</name>
<protein>
    <submittedName>
        <fullName evidence="2">Uncharacterized protein</fullName>
    </submittedName>
</protein>
<keyword evidence="3" id="KW-1185">Reference proteome</keyword>
<dbReference type="RefSeq" id="WP_408181595.1">
    <property type="nucleotide sequence ID" value="NZ_JAQQEZ010000052.1"/>
</dbReference>
<evidence type="ECO:0000313" key="2">
    <source>
        <dbReference type="EMBL" id="MFM0007064.1"/>
    </source>
</evidence>
<comment type="caution">
    <text evidence="2">The sequence shown here is derived from an EMBL/GenBank/DDBJ whole genome shotgun (WGS) entry which is preliminary data.</text>
</comment>
<sequence length="115" mass="12197">MCGMCGLLGGGNHWSNTTAPAPSSADSGPGGRPNARRQRLLQASLANRILVPLRLRLDDFHGQSFVLSSPTGASELVGDFAQVWKAAERMLGRPLDPLTLFAETKIAATLDQEPA</sequence>
<dbReference type="EMBL" id="JAQQEZ010000052">
    <property type="protein sequence ID" value="MFM0007064.1"/>
    <property type="molecule type" value="Genomic_DNA"/>
</dbReference>
<gene>
    <name evidence="2" type="ORF">PQR57_39650</name>
</gene>
<accession>A0ABW9B3X6</accession>
<feature type="region of interest" description="Disordered" evidence="1">
    <location>
        <begin position="13"/>
        <end position="36"/>
    </location>
</feature>
<organism evidence="2 3">
    <name type="scientific">Paraburkholderia dipogonis</name>
    <dbReference type="NCBI Taxonomy" id="1211383"/>
    <lineage>
        <taxon>Bacteria</taxon>
        <taxon>Pseudomonadati</taxon>
        <taxon>Pseudomonadota</taxon>
        <taxon>Betaproteobacteria</taxon>
        <taxon>Burkholderiales</taxon>
        <taxon>Burkholderiaceae</taxon>
        <taxon>Paraburkholderia</taxon>
    </lineage>
</organism>
<feature type="compositionally biased region" description="Polar residues" evidence="1">
    <location>
        <begin position="13"/>
        <end position="26"/>
    </location>
</feature>
<evidence type="ECO:0000256" key="1">
    <source>
        <dbReference type="SAM" id="MobiDB-lite"/>
    </source>
</evidence>
<evidence type="ECO:0000313" key="3">
    <source>
        <dbReference type="Proteomes" id="UP001629230"/>
    </source>
</evidence>
<dbReference type="Proteomes" id="UP001629230">
    <property type="component" value="Unassembled WGS sequence"/>
</dbReference>
<proteinExistence type="predicted"/>
<reference evidence="2 3" key="1">
    <citation type="journal article" date="2024" name="Chem. Sci.">
        <title>Discovery of megapolipeptins by genome mining of a Burkholderiales bacteria collection.</title>
        <authorList>
            <person name="Paulo B.S."/>
            <person name="Recchia M.J.J."/>
            <person name="Lee S."/>
            <person name="Fergusson C.H."/>
            <person name="Romanowski S.B."/>
            <person name="Hernandez A."/>
            <person name="Krull N."/>
            <person name="Liu D.Y."/>
            <person name="Cavanagh H."/>
            <person name="Bos A."/>
            <person name="Gray C.A."/>
            <person name="Murphy B.T."/>
            <person name="Linington R.G."/>
            <person name="Eustaquio A.S."/>
        </authorList>
    </citation>
    <scope>NUCLEOTIDE SEQUENCE [LARGE SCALE GENOMIC DNA]</scope>
    <source>
        <strain evidence="2 3">RL17-350-BIC-A</strain>
    </source>
</reference>